<dbReference type="InParanoid" id="A0A3Q7FKC9"/>
<reference evidence="1" key="2">
    <citation type="submission" date="2019-01" db="UniProtKB">
        <authorList>
            <consortium name="EnsemblPlants"/>
        </authorList>
    </citation>
    <scope>IDENTIFICATION</scope>
    <source>
        <strain evidence="1">cv. Heinz 1706</strain>
    </source>
</reference>
<dbReference type="OMA" id="WIRAFLE"/>
<keyword evidence="2" id="KW-1185">Reference proteome</keyword>
<dbReference type="EnsemblPlants" id="Solyc03g058215.1.1">
    <property type="protein sequence ID" value="Solyc03g058215.1.1"/>
    <property type="gene ID" value="Solyc03g058215.1"/>
</dbReference>
<dbReference type="AlphaFoldDB" id="A0A3Q7FKC9"/>
<protein>
    <submittedName>
        <fullName evidence="1">Uncharacterized protein</fullName>
    </submittedName>
</protein>
<dbReference type="Gramene" id="Solyc03g058215.1.1">
    <property type="protein sequence ID" value="Solyc03g058215.1.1"/>
    <property type="gene ID" value="Solyc03g058215.1"/>
</dbReference>
<accession>A0A3Q7FKC9</accession>
<dbReference type="Proteomes" id="UP000004994">
    <property type="component" value="Chromosome 3"/>
</dbReference>
<reference evidence="1" key="1">
    <citation type="journal article" date="2012" name="Nature">
        <title>The tomato genome sequence provides insights into fleshy fruit evolution.</title>
        <authorList>
            <consortium name="Tomato Genome Consortium"/>
        </authorList>
    </citation>
    <scope>NUCLEOTIDE SEQUENCE [LARGE SCALE GENOMIC DNA]</scope>
    <source>
        <strain evidence="1">cv. Heinz 1706</strain>
    </source>
</reference>
<name>A0A3Q7FKC9_SOLLC</name>
<proteinExistence type="predicted"/>
<sequence length="119" mass="12919">GDSSEIQCRSNFLFNGVSGAVRGRLGGRGTTTTPLYLRNHTSLISSLRFGLNWKINRAPNNASSKTKNYNITTSIQGHWIRAFLEGPPQLHSSLESIQPLLVYGHLSLSTCLGSASMGK</sequence>
<evidence type="ECO:0000313" key="1">
    <source>
        <dbReference type="EnsemblPlants" id="Solyc03g058215.1.1"/>
    </source>
</evidence>
<organism evidence="1">
    <name type="scientific">Solanum lycopersicum</name>
    <name type="common">Tomato</name>
    <name type="synonym">Lycopersicon esculentum</name>
    <dbReference type="NCBI Taxonomy" id="4081"/>
    <lineage>
        <taxon>Eukaryota</taxon>
        <taxon>Viridiplantae</taxon>
        <taxon>Streptophyta</taxon>
        <taxon>Embryophyta</taxon>
        <taxon>Tracheophyta</taxon>
        <taxon>Spermatophyta</taxon>
        <taxon>Magnoliopsida</taxon>
        <taxon>eudicotyledons</taxon>
        <taxon>Gunneridae</taxon>
        <taxon>Pentapetalae</taxon>
        <taxon>asterids</taxon>
        <taxon>lamiids</taxon>
        <taxon>Solanales</taxon>
        <taxon>Solanaceae</taxon>
        <taxon>Solanoideae</taxon>
        <taxon>Solaneae</taxon>
        <taxon>Solanum</taxon>
        <taxon>Solanum subgen. Lycopersicon</taxon>
    </lineage>
</organism>
<evidence type="ECO:0000313" key="2">
    <source>
        <dbReference type="Proteomes" id="UP000004994"/>
    </source>
</evidence>